<feature type="transmembrane region" description="Helical" evidence="8">
    <location>
        <begin position="291"/>
        <end position="308"/>
    </location>
</feature>
<feature type="transmembrane region" description="Helical" evidence="8">
    <location>
        <begin position="107"/>
        <end position="128"/>
    </location>
</feature>
<feature type="domain" description="Glycosyltransferase RgtA/B/C/D-like" evidence="9">
    <location>
        <begin position="65"/>
        <end position="195"/>
    </location>
</feature>
<feature type="transmembrane region" description="Helical" evidence="8">
    <location>
        <begin position="266"/>
        <end position="285"/>
    </location>
</feature>
<evidence type="ECO:0000256" key="3">
    <source>
        <dbReference type="ARBA" id="ARBA00022676"/>
    </source>
</evidence>
<organism evidence="10 11">
    <name type="scientific">Candidatus Nealsonbacteria bacterium CG03_land_8_20_14_0_80_36_12</name>
    <dbReference type="NCBI Taxonomy" id="1974701"/>
    <lineage>
        <taxon>Bacteria</taxon>
        <taxon>Candidatus Nealsoniibacteriota</taxon>
    </lineage>
</organism>
<feature type="transmembrane region" description="Helical" evidence="8">
    <location>
        <begin position="200"/>
        <end position="218"/>
    </location>
</feature>
<feature type="transmembrane region" description="Helical" evidence="8">
    <location>
        <begin position="135"/>
        <end position="152"/>
    </location>
</feature>
<dbReference type="PANTHER" id="PTHR33908:SF11">
    <property type="entry name" value="MEMBRANE PROTEIN"/>
    <property type="match status" value="1"/>
</dbReference>
<dbReference type="Pfam" id="PF13231">
    <property type="entry name" value="PMT_2"/>
    <property type="match status" value="1"/>
</dbReference>
<sequence>MKFSKIILVLLLVLGFAYRLYGMSENHSFWTDEDHVAIFSKAVLEKGKPVLASGFNIGIYQLPMYWLGALGMKVFGNIEMAIRWPSLVFGVLTILAVYLLSEKLFSKQVGLLAAFLTTFFNIEILWSIQARPYQAIQFFWLLGTYLFFRYFAERQKKFLLLTIVCGFLAGFFHPLGSVFLASQFIFYAVKTFFRNGRKEYILPLWLLLLANLPLLYFVSPEKINKLFSFSNFFYYRVFLINNYLLLVLFCLLGFCFLLIKNKKREFVYFVLVLGMQVFAVSFLAPQPFTRYFYPIFVFIILLASYGILEIRNWILDIGGRKTGMDIGYQKLDIGGRISSIQYLISIFLIPLVVFSLWKSDKLSLFPQKIYSLNADMQEIPEVDWKKIYMFVGEKLKLQPGAILVTNWMDTPIWFLGEGRLDFLLRKSSLEVDLFSGAKYINSLDKFLDLIEEEPAGILVLDSWDEAVPEGIREYCHNNLKLEFEIDRLYPVQPRYWTVWVYSWGYTETGY</sequence>
<evidence type="ECO:0000256" key="4">
    <source>
        <dbReference type="ARBA" id="ARBA00022679"/>
    </source>
</evidence>
<protein>
    <recommendedName>
        <fullName evidence="9">Glycosyltransferase RgtA/B/C/D-like domain-containing protein</fullName>
    </recommendedName>
</protein>
<evidence type="ECO:0000256" key="2">
    <source>
        <dbReference type="ARBA" id="ARBA00022475"/>
    </source>
</evidence>
<comment type="subcellular location">
    <subcellularLocation>
        <location evidence="1">Cell membrane</location>
        <topology evidence="1">Multi-pass membrane protein</topology>
    </subcellularLocation>
</comment>
<feature type="transmembrane region" description="Helical" evidence="8">
    <location>
        <begin position="158"/>
        <end position="188"/>
    </location>
</feature>
<evidence type="ECO:0000313" key="11">
    <source>
        <dbReference type="Proteomes" id="UP000230324"/>
    </source>
</evidence>
<proteinExistence type="predicted"/>
<keyword evidence="5 8" id="KW-0812">Transmembrane</keyword>
<feature type="transmembrane region" description="Helical" evidence="8">
    <location>
        <begin position="238"/>
        <end position="259"/>
    </location>
</feature>
<evidence type="ECO:0000256" key="1">
    <source>
        <dbReference type="ARBA" id="ARBA00004651"/>
    </source>
</evidence>
<gene>
    <name evidence="10" type="ORF">COS47_01225</name>
</gene>
<evidence type="ECO:0000259" key="9">
    <source>
        <dbReference type="Pfam" id="PF13231"/>
    </source>
</evidence>
<feature type="transmembrane region" description="Helical" evidence="8">
    <location>
        <begin position="82"/>
        <end position="101"/>
    </location>
</feature>
<feature type="transmembrane region" description="Helical" evidence="8">
    <location>
        <begin position="50"/>
        <end position="70"/>
    </location>
</feature>
<keyword evidence="4" id="KW-0808">Transferase</keyword>
<dbReference type="EMBL" id="PEUV01000026">
    <property type="protein sequence ID" value="PIV12694.1"/>
    <property type="molecule type" value="Genomic_DNA"/>
</dbReference>
<reference evidence="11" key="1">
    <citation type="submission" date="2017-09" db="EMBL/GenBank/DDBJ databases">
        <title>Depth-based differentiation of microbial function through sediment-hosted aquifers and enrichment of novel symbionts in the deep terrestrial subsurface.</title>
        <authorList>
            <person name="Probst A.J."/>
            <person name="Ladd B."/>
            <person name="Jarett J.K."/>
            <person name="Geller-Mcgrath D.E."/>
            <person name="Sieber C.M.K."/>
            <person name="Emerson J.B."/>
            <person name="Anantharaman K."/>
            <person name="Thomas B.C."/>
            <person name="Malmstrom R."/>
            <person name="Stieglmeier M."/>
            <person name="Klingl A."/>
            <person name="Woyke T."/>
            <person name="Ryan C.M."/>
            <person name="Banfield J.F."/>
        </authorList>
    </citation>
    <scope>NUCLEOTIDE SEQUENCE [LARGE SCALE GENOMIC DNA]</scope>
</reference>
<dbReference type="GO" id="GO:0016763">
    <property type="term" value="F:pentosyltransferase activity"/>
    <property type="evidence" value="ECO:0007669"/>
    <property type="project" value="TreeGrafter"/>
</dbReference>
<evidence type="ECO:0000256" key="7">
    <source>
        <dbReference type="ARBA" id="ARBA00023136"/>
    </source>
</evidence>
<evidence type="ECO:0000313" key="10">
    <source>
        <dbReference type="EMBL" id="PIV12694.1"/>
    </source>
</evidence>
<dbReference type="GO" id="GO:0009103">
    <property type="term" value="P:lipopolysaccharide biosynthetic process"/>
    <property type="evidence" value="ECO:0007669"/>
    <property type="project" value="UniProtKB-ARBA"/>
</dbReference>
<dbReference type="PANTHER" id="PTHR33908">
    <property type="entry name" value="MANNOSYLTRANSFERASE YKCB-RELATED"/>
    <property type="match status" value="1"/>
</dbReference>
<evidence type="ECO:0000256" key="6">
    <source>
        <dbReference type="ARBA" id="ARBA00022989"/>
    </source>
</evidence>
<keyword evidence="7 8" id="KW-0472">Membrane</keyword>
<keyword evidence="2" id="KW-1003">Cell membrane</keyword>
<keyword evidence="6 8" id="KW-1133">Transmembrane helix</keyword>
<dbReference type="InterPro" id="IPR050297">
    <property type="entry name" value="LipidA_mod_glycosyltrf_83"/>
</dbReference>
<evidence type="ECO:0000256" key="5">
    <source>
        <dbReference type="ARBA" id="ARBA00022692"/>
    </source>
</evidence>
<evidence type="ECO:0000256" key="8">
    <source>
        <dbReference type="SAM" id="Phobius"/>
    </source>
</evidence>
<name>A0A2M7BYD2_9BACT</name>
<feature type="transmembrane region" description="Helical" evidence="8">
    <location>
        <begin position="340"/>
        <end position="357"/>
    </location>
</feature>
<comment type="caution">
    <text evidence="10">The sequence shown here is derived from an EMBL/GenBank/DDBJ whole genome shotgun (WGS) entry which is preliminary data.</text>
</comment>
<dbReference type="Proteomes" id="UP000230324">
    <property type="component" value="Unassembled WGS sequence"/>
</dbReference>
<keyword evidence="3" id="KW-0328">Glycosyltransferase</keyword>
<accession>A0A2M7BYD2</accession>
<dbReference type="AlphaFoldDB" id="A0A2M7BYD2"/>
<dbReference type="InterPro" id="IPR038731">
    <property type="entry name" value="RgtA/B/C-like"/>
</dbReference>
<dbReference type="GO" id="GO:0005886">
    <property type="term" value="C:plasma membrane"/>
    <property type="evidence" value="ECO:0007669"/>
    <property type="project" value="UniProtKB-SubCell"/>
</dbReference>